<dbReference type="EMBL" id="JAVDTF010000003">
    <property type="protein sequence ID" value="MDR6785165.1"/>
    <property type="molecule type" value="Genomic_DNA"/>
</dbReference>
<accession>A0ACC6L164</accession>
<name>A0ACC6L164_9SPHI</name>
<sequence length="42" mass="4892">MIITRIFMNLVLLQNGFPPIFIKEVDKKEYLNKLQSLASLVL</sequence>
<proteinExistence type="predicted"/>
<keyword evidence="2" id="KW-1185">Reference proteome</keyword>
<comment type="caution">
    <text evidence="1">The sequence shown here is derived from an EMBL/GenBank/DDBJ whole genome shotgun (WGS) entry which is preliminary data.</text>
</comment>
<dbReference type="Proteomes" id="UP001246858">
    <property type="component" value="Unassembled WGS sequence"/>
</dbReference>
<evidence type="ECO:0000313" key="1">
    <source>
        <dbReference type="EMBL" id="MDR6785165.1"/>
    </source>
</evidence>
<evidence type="ECO:0000313" key="2">
    <source>
        <dbReference type="Proteomes" id="UP001246858"/>
    </source>
</evidence>
<organism evidence="1 2">
    <name type="scientific">Pedobacter africanus</name>
    <dbReference type="NCBI Taxonomy" id="151894"/>
    <lineage>
        <taxon>Bacteria</taxon>
        <taxon>Pseudomonadati</taxon>
        <taxon>Bacteroidota</taxon>
        <taxon>Sphingobacteriia</taxon>
        <taxon>Sphingobacteriales</taxon>
        <taxon>Sphingobacteriaceae</taxon>
        <taxon>Pedobacter</taxon>
    </lineage>
</organism>
<protein>
    <submittedName>
        <fullName evidence="1">Uncharacterized protein</fullName>
    </submittedName>
</protein>
<reference evidence="1" key="1">
    <citation type="submission" date="2023-07" db="EMBL/GenBank/DDBJ databases">
        <title>Sorghum-associated microbial communities from plants grown in Nebraska, USA.</title>
        <authorList>
            <person name="Schachtman D."/>
        </authorList>
    </citation>
    <scope>NUCLEOTIDE SEQUENCE</scope>
    <source>
        <strain evidence="1">2697</strain>
    </source>
</reference>
<gene>
    <name evidence="1" type="ORF">J2X78_003739</name>
</gene>